<keyword evidence="1" id="KW-0472">Membrane</keyword>
<sequence>MLDWVLDFQTRLKLLDQTQAGLEPSQKFDIQIRTELNLDLPKVWPQFRSVGALVGAVIGVIVIEVVAIGIIVGVVVKACRFRVI</sequence>
<keyword evidence="1" id="KW-1133">Transmembrane helix</keyword>
<protein>
    <submittedName>
        <fullName evidence="2">29008_t:CDS:1</fullName>
    </submittedName>
</protein>
<evidence type="ECO:0000313" key="2">
    <source>
        <dbReference type="EMBL" id="CAG8821203.1"/>
    </source>
</evidence>
<evidence type="ECO:0000256" key="1">
    <source>
        <dbReference type="SAM" id="Phobius"/>
    </source>
</evidence>
<gene>
    <name evidence="2" type="ORF">GMARGA_LOCUS27769</name>
</gene>
<name>A0ABN7W9R7_GIGMA</name>
<evidence type="ECO:0000313" key="3">
    <source>
        <dbReference type="Proteomes" id="UP000789901"/>
    </source>
</evidence>
<proteinExistence type="predicted"/>
<dbReference type="EMBL" id="CAJVQB010034469">
    <property type="protein sequence ID" value="CAG8821203.1"/>
    <property type="molecule type" value="Genomic_DNA"/>
</dbReference>
<feature type="non-terminal residue" evidence="2">
    <location>
        <position position="84"/>
    </location>
</feature>
<comment type="caution">
    <text evidence="2">The sequence shown here is derived from an EMBL/GenBank/DDBJ whole genome shotgun (WGS) entry which is preliminary data.</text>
</comment>
<accession>A0ABN7W9R7</accession>
<keyword evidence="3" id="KW-1185">Reference proteome</keyword>
<keyword evidence="1" id="KW-0812">Transmembrane</keyword>
<reference evidence="2 3" key="1">
    <citation type="submission" date="2021-06" db="EMBL/GenBank/DDBJ databases">
        <authorList>
            <person name="Kallberg Y."/>
            <person name="Tangrot J."/>
            <person name="Rosling A."/>
        </authorList>
    </citation>
    <scope>NUCLEOTIDE SEQUENCE [LARGE SCALE GENOMIC DNA]</scope>
    <source>
        <strain evidence="2 3">120-4 pot B 10/14</strain>
    </source>
</reference>
<dbReference type="Proteomes" id="UP000789901">
    <property type="component" value="Unassembled WGS sequence"/>
</dbReference>
<feature type="transmembrane region" description="Helical" evidence="1">
    <location>
        <begin position="50"/>
        <end position="76"/>
    </location>
</feature>
<organism evidence="2 3">
    <name type="scientific">Gigaspora margarita</name>
    <dbReference type="NCBI Taxonomy" id="4874"/>
    <lineage>
        <taxon>Eukaryota</taxon>
        <taxon>Fungi</taxon>
        <taxon>Fungi incertae sedis</taxon>
        <taxon>Mucoromycota</taxon>
        <taxon>Glomeromycotina</taxon>
        <taxon>Glomeromycetes</taxon>
        <taxon>Diversisporales</taxon>
        <taxon>Gigasporaceae</taxon>
        <taxon>Gigaspora</taxon>
    </lineage>
</organism>